<feature type="compositionally biased region" description="Basic and acidic residues" evidence="1">
    <location>
        <begin position="141"/>
        <end position="160"/>
    </location>
</feature>
<dbReference type="OrthoDB" id="97058at2759"/>
<accession>A0A0L6V3F8</accession>
<protein>
    <submittedName>
        <fullName evidence="2">Uncharacterized protein</fullName>
    </submittedName>
</protein>
<feature type="region of interest" description="Disordered" evidence="1">
    <location>
        <begin position="140"/>
        <end position="160"/>
    </location>
</feature>
<evidence type="ECO:0000313" key="3">
    <source>
        <dbReference type="Proteomes" id="UP000037035"/>
    </source>
</evidence>
<dbReference type="Proteomes" id="UP000037035">
    <property type="component" value="Unassembled WGS sequence"/>
</dbReference>
<proteinExistence type="predicted"/>
<evidence type="ECO:0000256" key="1">
    <source>
        <dbReference type="SAM" id="MobiDB-lite"/>
    </source>
</evidence>
<sequence>MDDDTKISVPLLTAENFIEWNFKMKKILRGKGLYDLVIGLKFHKEAGQYVSAAFFQDLKNKALGTIAPRIHKSLISTVSANGGEDDLVVLWSNILALCSLKKGAGKPTFQVRGMKSRGVFLWGGVGRNWWLQSGGGQFPREGQRDGIGDFRQRRGGEREKENWCGGEGGIFLAQWKCRGQKWWERRTWKLGVGRGNKSGGWG</sequence>
<dbReference type="EMBL" id="LAVV01007637">
    <property type="protein sequence ID" value="KNZ55284.1"/>
    <property type="molecule type" value="Genomic_DNA"/>
</dbReference>
<evidence type="ECO:0000313" key="2">
    <source>
        <dbReference type="EMBL" id="KNZ55284.1"/>
    </source>
</evidence>
<dbReference type="VEuPathDB" id="FungiDB:VP01_2721g4"/>
<name>A0A0L6V3F8_9BASI</name>
<dbReference type="AlphaFoldDB" id="A0A0L6V3F8"/>
<keyword evidence="3" id="KW-1185">Reference proteome</keyword>
<organism evidence="2 3">
    <name type="scientific">Puccinia sorghi</name>
    <dbReference type="NCBI Taxonomy" id="27349"/>
    <lineage>
        <taxon>Eukaryota</taxon>
        <taxon>Fungi</taxon>
        <taxon>Dikarya</taxon>
        <taxon>Basidiomycota</taxon>
        <taxon>Pucciniomycotina</taxon>
        <taxon>Pucciniomycetes</taxon>
        <taxon>Pucciniales</taxon>
        <taxon>Pucciniaceae</taxon>
        <taxon>Puccinia</taxon>
    </lineage>
</organism>
<reference evidence="2 3" key="1">
    <citation type="submission" date="2015-08" db="EMBL/GenBank/DDBJ databases">
        <title>Next Generation Sequencing and Analysis of the Genome of Puccinia sorghi L Schw, the Causal Agent of Maize Common Rust.</title>
        <authorList>
            <person name="Rochi L."/>
            <person name="Burguener G."/>
            <person name="Darino M."/>
            <person name="Turjanski A."/>
            <person name="Kreff E."/>
            <person name="Dieguez M.J."/>
            <person name="Sacco F."/>
        </authorList>
    </citation>
    <scope>NUCLEOTIDE SEQUENCE [LARGE SCALE GENOMIC DNA]</scope>
    <source>
        <strain evidence="2 3">RO10H11247</strain>
    </source>
</reference>
<gene>
    <name evidence="2" type="ORF">VP01_2721g4</name>
</gene>
<comment type="caution">
    <text evidence="2">The sequence shown here is derived from an EMBL/GenBank/DDBJ whole genome shotgun (WGS) entry which is preliminary data.</text>
</comment>